<dbReference type="Pfam" id="PF07963">
    <property type="entry name" value="N_methyl"/>
    <property type="match status" value="1"/>
</dbReference>
<evidence type="ECO:0000313" key="5">
    <source>
        <dbReference type="Proteomes" id="UP000510886"/>
    </source>
</evidence>
<keyword evidence="3" id="KW-0472">Membrane</keyword>
<dbReference type="Proteomes" id="UP000510886">
    <property type="component" value="Chromosome"/>
</dbReference>
<evidence type="ECO:0000313" key="4">
    <source>
        <dbReference type="EMBL" id="QLL77568.1"/>
    </source>
</evidence>
<dbReference type="KEGG" id="lsw:GTO87_02390"/>
<proteinExistence type="predicted"/>
<keyword evidence="2" id="KW-0178">Competence</keyword>
<accession>A0A7H9EIN9</accession>
<dbReference type="RefSeq" id="WP_180849392.1">
    <property type="nucleotide sequence ID" value="NZ_CP047418.1"/>
</dbReference>
<name>A0A7H9EIN9_9LACO</name>
<dbReference type="SUPFAM" id="SSF54523">
    <property type="entry name" value="Pili subunits"/>
    <property type="match status" value="1"/>
</dbReference>
<dbReference type="InterPro" id="IPR045584">
    <property type="entry name" value="Pilin-like"/>
</dbReference>
<dbReference type="GO" id="GO:0030420">
    <property type="term" value="P:establishment of competence for transformation"/>
    <property type="evidence" value="ECO:0007669"/>
    <property type="project" value="UniProtKB-KW"/>
</dbReference>
<keyword evidence="3" id="KW-1133">Transmembrane helix</keyword>
<reference evidence="4 5" key="1">
    <citation type="submission" date="2020-01" db="EMBL/GenBank/DDBJ databases">
        <title>Complete and circular genome sequences of six lactobacillus isolates from horses.</title>
        <authorList>
            <person name="Hassan H.M."/>
        </authorList>
    </citation>
    <scope>NUCLEOTIDE SEQUENCE [LARGE SCALE GENOMIC DNA]</scope>
    <source>
        <strain evidence="4 5">1A</strain>
    </source>
</reference>
<keyword evidence="3" id="KW-0812">Transmembrane</keyword>
<dbReference type="EMBL" id="CP047418">
    <property type="protein sequence ID" value="QLL77568.1"/>
    <property type="molecule type" value="Genomic_DNA"/>
</dbReference>
<dbReference type="GO" id="GO:0009986">
    <property type="term" value="C:cell surface"/>
    <property type="evidence" value="ECO:0007669"/>
    <property type="project" value="UniProtKB-SubCell"/>
</dbReference>
<protein>
    <recommendedName>
        <fullName evidence="6">Prepilin-type N-terminal cleavage/methylation domain-containing protein</fullName>
    </recommendedName>
</protein>
<gene>
    <name evidence="4" type="ORF">GTO87_02390</name>
</gene>
<evidence type="ECO:0000256" key="3">
    <source>
        <dbReference type="SAM" id="Phobius"/>
    </source>
</evidence>
<evidence type="ECO:0000256" key="2">
    <source>
        <dbReference type="ARBA" id="ARBA00023287"/>
    </source>
</evidence>
<evidence type="ECO:0000256" key="1">
    <source>
        <dbReference type="ARBA" id="ARBA00004241"/>
    </source>
</evidence>
<organism evidence="4 5">
    <name type="scientific">Ligilactobacillus saerimneri</name>
    <dbReference type="NCBI Taxonomy" id="228229"/>
    <lineage>
        <taxon>Bacteria</taxon>
        <taxon>Bacillati</taxon>
        <taxon>Bacillota</taxon>
        <taxon>Bacilli</taxon>
        <taxon>Lactobacillales</taxon>
        <taxon>Lactobacillaceae</taxon>
        <taxon>Ligilactobacillus</taxon>
    </lineage>
</organism>
<comment type="subcellular location">
    <subcellularLocation>
        <location evidence="1">Cell surface</location>
    </subcellularLocation>
</comment>
<evidence type="ECO:0008006" key="6">
    <source>
        <dbReference type="Google" id="ProtNLM"/>
    </source>
</evidence>
<dbReference type="InterPro" id="IPR012902">
    <property type="entry name" value="N_methyl_site"/>
</dbReference>
<sequence length="142" mass="16716">MKNKRYGAFSLVEMLVVLAITAALILLGFPPARQTWQSTQERIFWHRFDTEWDRTVQYMTANKSARLCFYRDEVVFMRGERNSWGHLPYPHRLRPRTYYEIKLTATDNVMPQSVYLDARQPGPGYRVAFQLGVGGRYAIYQT</sequence>
<feature type="transmembrane region" description="Helical" evidence="3">
    <location>
        <begin position="6"/>
        <end position="29"/>
    </location>
</feature>
<dbReference type="AlphaFoldDB" id="A0A7H9EIN9"/>